<evidence type="ECO:0000256" key="6">
    <source>
        <dbReference type="ARBA" id="ARBA00037281"/>
    </source>
</evidence>
<evidence type="ECO:0000256" key="2">
    <source>
        <dbReference type="ARBA" id="ARBA00022475"/>
    </source>
</evidence>
<keyword evidence="5" id="KW-0472">Membrane</keyword>
<feature type="domain" description="Glycosyltransferase 2-like" evidence="10">
    <location>
        <begin position="16"/>
        <end position="152"/>
    </location>
</feature>
<dbReference type="SUPFAM" id="SSF53448">
    <property type="entry name" value="Nucleotide-diphospho-sugar transferases"/>
    <property type="match status" value="1"/>
</dbReference>
<proteinExistence type="inferred from homology"/>
<evidence type="ECO:0000256" key="5">
    <source>
        <dbReference type="ARBA" id="ARBA00023136"/>
    </source>
</evidence>
<reference evidence="11" key="1">
    <citation type="submission" date="2023-03" db="EMBL/GenBank/DDBJ databases">
        <title>Andean soil-derived lignocellulolytic bacterial consortium as a source of novel taxa and putative plastic-active enzymes.</title>
        <authorList>
            <person name="Diaz-Garcia L."/>
            <person name="Chuvochina M."/>
            <person name="Feuerriegel G."/>
            <person name="Bunk B."/>
            <person name="Sproer C."/>
            <person name="Streit W.R."/>
            <person name="Rodriguez L.M."/>
            <person name="Overmann J."/>
            <person name="Jimenez D.J."/>
        </authorList>
    </citation>
    <scope>NUCLEOTIDE SEQUENCE</scope>
    <source>
        <strain evidence="11">MAG 4610</strain>
    </source>
</reference>
<sequence length="246" mass="25942">MNAVSREDVAAVAVAVVVPVHDEAALLNECLAALSAALAHTGRTHPHVRVSAVVVLDACTDASEDIARSWPLRALRIDARNVGTARRVGMTAALAALGEMPPAGVWVCTTDGDSTVPPTWLSHQLDLRAEGADVVLGTVRPDFADLTAEHAEHWLATHPRGRPVGNVHGANLGLRADVYTAIGGFADLDQHEDVELVRAARALGARVVATDENEVVTSGRFWGRTPGGYAAFVRATHERIAGLARS</sequence>
<evidence type="ECO:0000256" key="4">
    <source>
        <dbReference type="ARBA" id="ARBA00022679"/>
    </source>
</evidence>
<evidence type="ECO:0000313" key="12">
    <source>
        <dbReference type="Proteomes" id="UP001213972"/>
    </source>
</evidence>
<dbReference type="GO" id="GO:0005886">
    <property type="term" value="C:plasma membrane"/>
    <property type="evidence" value="ECO:0007669"/>
    <property type="project" value="UniProtKB-SubCell"/>
</dbReference>
<evidence type="ECO:0000256" key="8">
    <source>
        <dbReference type="ARBA" id="ARBA00038120"/>
    </source>
</evidence>
<dbReference type="InterPro" id="IPR029044">
    <property type="entry name" value="Nucleotide-diphossugar_trans"/>
</dbReference>
<dbReference type="AlphaFoldDB" id="A0AAJ6B4J6"/>
<dbReference type="GO" id="GO:0016757">
    <property type="term" value="F:glycosyltransferase activity"/>
    <property type="evidence" value="ECO:0007669"/>
    <property type="project" value="UniProtKB-KW"/>
</dbReference>
<evidence type="ECO:0000256" key="7">
    <source>
        <dbReference type="ARBA" id="ARBA00037904"/>
    </source>
</evidence>
<dbReference type="Pfam" id="PF00535">
    <property type="entry name" value="Glycos_transf_2"/>
    <property type="match status" value="1"/>
</dbReference>
<comment type="pathway">
    <text evidence="7">Carotenoid biosynthesis; staphyloxanthin biosynthesis; staphyloxanthin from farnesyl diphosphate: step 4/5.</text>
</comment>
<evidence type="ECO:0000256" key="9">
    <source>
        <dbReference type="ARBA" id="ARBA00040345"/>
    </source>
</evidence>
<name>A0AAJ6B4J6_9MICO</name>
<gene>
    <name evidence="11" type="ORF">P0Y48_07155</name>
</gene>
<protein>
    <recommendedName>
        <fullName evidence="9">4,4'-diaponeurosporenoate glycosyltransferase</fullName>
    </recommendedName>
</protein>
<dbReference type="PANTHER" id="PTHR43646">
    <property type="entry name" value="GLYCOSYLTRANSFERASE"/>
    <property type="match status" value="1"/>
</dbReference>
<dbReference type="Proteomes" id="UP001213972">
    <property type="component" value="Chromosome"/>
</dbReference>
<evidence type="ECO:0000259" key="10">
    <source>
        <dbReference type="Pfam" id="PF00535"/>
    </source>
</evidence>
<comment type="similarity">
    <text evidence="8">Belongs to the glycosyltransferase 2 family. CrtQ subfamily.</text>
</comment>
<evidence type="ECO:0000313" key="11">
    <source>
        <dbReference type="EMBL" id="WEK14958.1"/>
    </source>
</evidence>
<dbReference type="Gene3D" id="3.90.550.10">
    <property type="entry name" value="Spore Coat Polysaccharide Biosynthesis Protein SpsA, Chain A"/>
    <property type="match status" value="1"/>
</dbReference>
<dbReference type="PANTHER" id="PTHR43646:SF2">
    <property type="entry name" value="GLYCOSYLTRANSFERASE 2-LIKE DOMAIN-CONTAINING PROTEIN"/>
    <property type="match status" value="1"/>
</dbReference>
<keyword evidence="3 11" id="KW-0328">Glycosyltransferase</keyword>
<dbReference type="InterPro" id="IPR001173">
    <property type="entry name" value="Glyco_trans_2-like"/>
</dbReference>
<keyword evidence="4 11" id="KW-0808">Transferase</keyword>
<comment type="function">
    <text evidence="6">Catalyzes the glycosylation of 4,4'-diaponeurosporenoate, i.e. the esterification of glucose at the C1'' position with the carboxyl group of 4,4'-diaponeurosporenic acid, to form glycosyl-4,4'-diaponeurosporenoate. This is a step in the biosynthesis of staphyloxanthin, an orange pigment present in most staphylococci strains.</text>
</comment>
<keyword evidence="2" id="KW-1003">Cell membrane</keyword>
<accession>A0AAJ6B4J6</accession>
<evidence type="ECO:0000256" key="3">
    <source>
        <dbReference type="ARBA" id="ARBA00022676"/>
    </source>
</evidence>
<dbReference type="EMBL" id="CP119321">
    <property type="protein sequence ID" value="WEK14958.1"/>
    <property type="molecule type" value="Genomic_DNA"/>
</dbReference>
<comment type="subcellular location">
    <subcellularLocation>
        <location evidence="1">Cell membrane</location>
    </subcellularLocation>
</comment>
<evidence type="ECO:0000256" key="1">
    <source>
        <dbReference type="ARBA" id="ARBA00004236"/>
    </source>
</evidence>
<organism evidence="11 12">
    <name type="scientific">Candidatus Microbacterium phytovorans</name>
    <dbReference type="NCBI Taxonomy" id="3121374"/>
    <lineage>
        <taxon>Bacteria</taxon>
        <taxon>Bacillati</taxon>
        <taxon>Actinomycetota</taxon>
        <taxon>Actinomycetes</taxon>
        <taxon>Micrococcales</taxon>
        <taxon>Microbacteriaceae</taxon>
        <taxon>Microbacterium</taxon>
    </lineage>
</organism>